<dbReference type="GO" id="GO:0006508">
    <property type="term" value="P:proteolysis"/>
    <property type="evidence" value="ECO:0007669"/>
    <property type="project" value="UniProtKB-KW"/>
</dbReference>
<evidence type="ECO:0000256" key="13">
    <source>
        <dbReference type="ARBA" id="ARBA00059701"/>
    </source>
</evidence>
<evidence type="ECO:0000256" key="6">
    <source>
        <dbReference type="ARBA" id="ARBA00022729"/>
    </source>
</evidence>
<keyword evidence="5" id="KW-0645">Protease</keyword>
<dbReference type="FunFam" id="1.20.120.980:FF:000002">
    <property type="entry name" value="lysosomal Pro-X carboxypeptidase"/>
    <property type="match status" value="1"/>
</dbReference>
<dbReference type="Pfam" id="PF05577">
    <property type="entry name" value="Peptidase_S28"/>
    <property type="match status" value="1"/>
</dbReference>
<keyword evidence="6" id="KW-0732">Signal</keyword>
<keyword evidence="7" id="KW-0378">Hydrolase</keyword>
<dbReference type="InterPro" id="IPR029058">
    <property type="entry name" value="AB_hydrolase_fold"/>
</dbReference>
<evidence type="ECO:0000256" key="18">
    <source>
        <dbReference type="SAM" id="Coils"/>
    </source>
</evidence>
<gene>
    <name evidence="19" type="ORF">g.9650</name>
</gene>
<evidence type="ECO:0000256" key="3">
    <source>
        <dbReference type="ARBA" id="ARBA00011738"/>
    </source>
</evidence>
<comment type="subcellular location">
    <subcellularLocation>
        <location evidence="1">Lysosome</location>
    </subcellularLocation>
</comment>
<comment type="similarity">
    <text evidence="2">Belongs to the peptidase S28 family.</text>
</comment>
<evidence type="ECO:0000256" key="12">
    <source>
        <dbReference type="ARBA" id="ARBA00052013"/>
    </source>
</evidence>
<comment type="catalytic activity">
    <reaction evidence="12">
        <text>Cleavage of a -Pro-|-Xaa bond to release a C-terminal amino acid.</text>
        <dbReference type="EC" id="3.4.16.2"/>
    </reaction>
</comment>
<keyword evidence="10" id="KW-0325">Glycoprotein</keyword>
<evidence type="ECO:0000256" key="8">
    <source>
        <dbReference type="ARBA" id="ARBA00023145"/>
    </source>
</evidence>
<dbReference type="SUPFAM" id="SSF53474">
    <property type="entry name" value="alpha/beta-Hydrolases"/>
    <property type="match status" value="1"/>
</dbReference>
<dbReference type="EC" id="3.4.16.2" evidence="14"/>
<organism evidence="19">
    <name type="scientific">Graphocephala atropunctata</name>
    <dbReference type="NCBI Taxonomy" id="36148"/>
    <lineage>
        <taxon>Eukaryota</taxon>
        <taxon>Metazoa</taxon>
        <taxon>Ecdysozoa</taxon>
        <taxon>Arthropoda</taxon>
        <taxon>Hexapoda</taxon>
        <taxon>Insecta</taxon>
        <taxon>Pterygota</taxon>
        <taxon>Neoptera</taxon>
        <taxon>Paraneoptera</taxon>
        <taxon>Hemiptera</taxon>
        <taxon>Auchenorrhyncha</taxon>
        <taxon>Membracoidea</taxon>
        <taxon>Cicadellidae</taxon>
        <taxon>Cicadellinae</taxon>
        <taxon>Cicadellini</taxon>
        <taxon>Graphocephala</taxon>
    </lineage>
</organism>
<proteinExistence type="inferred from homology"/>
<reference evidence="19" key="1">
    <citation type="submission" date="2015-11" db="EMBL/GenBank/DDBJ databases">
        <title>De novo transcriptome assembly of four potential Pierce s Disease insect vectors from Arizona vineyards.</title>
        <authorList>
            <person name="Tassone E.E."/>
        </authorList>
    </citation>
    <scope>NUCLEOTIDE SEQUENCE</scope>
</reference>
<evidence type="ECO:0000256" key="4">
    <source>
        <dbReference type="ARBA" id="ARBA00022645"/>
    </source>
</evidence>
<evidence type="ECO:0000313" key="19">
    <source>
        <dbReference type="EMBL" id="JAT38089.1"/>
    </source>
</evidence>
<dbReference type="Gene3D" id="1.20.120.980">
    <property type="entry name" value="Serine carboxypeptidase S28, SKS domain"/>
    <property type="match status" value="1"/>
</dbReference>
<evidence type="ECO:0000256" key="16">
    <source>
        <dbReference type="ARBA" id="ARBA00076475"/>
    </source>
</evidence>
<dbReference type="EMBL" id="GEBQ01001888">
    <property type="protein sequence ID" value="JAT38089.1"/>
    <property type="molecule type" value="Transcribed_RNA"/>
</dbReference>
<evidence type="ECO:0000256" key="10">
    <source>
        <dbReference type="ARBA" id="ARBA00023180"/>
    </source>
</evidence>
<dbReference type="InterPro" id="IPR042269">
    <property type="entry name" value="Ser_carbopepase_S28_SKS"/>
</dbReference>
<name>A0A1B6MQB9_9HEMI</name>
<comment type="function">
    <text evidence="13">Cleaves C-terminal amino acids linked to proline in peptides such as angiotensin II, III and des-Arg9-bradykinin. This cleavage occurs at acidic pH, but enzymatic activity is retained with some substrates at neutral pH.</text>
</comment>
<protein>
    <recommendedName>
        <fullName evidence="15">Lysosomal Pro-X carboxypeptidase</fullName>
        <ecNumber evidence="14">3.4.16.2</ecNumber>
    </recommendedName>
    <alternativeName>
        <fullName evidence="17">Proline carboxypeptidase</fullName>
    </alternativeName>
    <alternativeName>
        <fullName evidence="16">Prolylcarboxypeptidase</fullName>
    </alternativeName>
</protein>
<evidence type="ECO:0000256" key="2">
    <source>
        <dbReference type="ARBA" id="ARBA00011079"/>
    </source>
</evidence>
<keyword evidence="11" id="KW-0458">Lysosome</keyword>
<keyword evidence="9" id="KW-1015">Disulfide bond</keyword>
<feature type="coiled-coil region" evidence="18">
    <location>
        <begin position="85"/>
        <end position="119"/>
    </location>
</feature>
<dbReference type="AlphaFoldDB" id="A0A1B6MQB9"/>
<evidence type="ECO:0000256" key="1">
    <source>
        <dbReference type="ARBA" id="ARBA00004371"/>
    </source>
</evidence>
<dbReference type="InterPro" id="IPR008758">
    <property type="entry name" value="Peptidase_S28"/>
</dbReference>
<keyword evidence="4" id="KW-0121">Carboxypeptidase</keyword>
<dbReference type="Gene3D" id="3.40.50.1820">
    <property type="entry name" value="alpha/beta hydrolase"/>
    <property type="match status" value="1"/>
</dbReference>
<evidence type="ECO:0000256" key="5">
    <source>
        <dbReference type="ARBA" id="ARBA00022670"/>
    </source>
</evidence>
<feature type="non-terminal residue" evidence="19">
    <location>
        <position position="1"/>
    </location>
</feature>
<comment type="subunit">
    <text evidence="3">Homodimer.</text>
</comment>
<keyword evidence="8" id="KW-0865">Zymogen</keyword>
<evidence type="ECO:0000256" key="15">
    <source>
        <dbReference type="ARBA" id="ARBA00073691"/>
    </source>
</evidence>
<dbReference type="GO" id="GO:0004185">
    <property type="term" value="F:serine-type carboxypeptidase activity"/>
    <property type="evidence" value="ECO:0007669"/>
    <property type="project" value="UniProtKB-EC"/>
</dbReference>
<evidence type="ECO:0000256" key="14">
    <source>
        <dbReference type="ARBA" id="ARBA00066456"/>
    </source>
</evidence>
<sequence length="647" mass="73102">ERSFHVRCVKDDIDAKKTRSQWKCRDCRSSSSHGSVNSSSSTALTKDFLVRVLEDFKAEVFGEMKSFKTEMMSLSTSVQFLSDKMDTSNALMQDIRTELTDLKKENEDLREKTTSLASEVYALKDKVRSLEQYTRNSNIEISGVPVTAREVVTDIVHDVGAALGIELQQSDIAAAHRIPSYNRERTPSIVVQFQSRVTKDTWISKFREVRSLTASQLDHFNFVSNATFKLRYLINDTYWSPKSDSPIFFYTGNEGDITLFAQNTGFIWEIAPDFKALIVFAEHRYYGESLPFGNKSRDPEHLGYLSSSQALMDYVELIAELKQTNHDRKHPVIVFGGSYGGMLAAWMRMKYPATVAGAIAASAPIWQFTDMTPCDVYNRVLTSAFSMASRRCSSNIRRSWAAINNVTKTDGGKTWLNNTWKLCKPVTTAENVTALKDYLSDLYSNLAMVNYPYPSTFLADLPAYPVKAFCEHLRYEDLDGEKLLTALFGGVSVYFNYTGKAKCLDYSGAYQQSLDDSLWQYQACTEMVMPMCANGKYDMFEPSEWNLTEFSEKCYKTYKATPQPWLVKNLYGGKHISTASNIIFSNGLLDPWSGGGVLRNVSATAQAIIMPESAHHLDLRSKNPADPISVTTARKFYIYIIHGWISH</sequence>
<keyword evidence="18" id="KW-0175">Coiled coil</keyword>
<evidence type="ECO:0000256" key="17">
    <source>
        <dbReference type="ARBA" id="ARBA00076608"/>
    </source>
</evidence>
<evidence type="ECO:0000256" key="7">
    <source>
        <dbReference type="ARBA" id="ARBA00022801"/>
    </source>
</evidence>
<evidence type="ECO:0000256" key="11">
    <source>
        <dbReference type="ARBA" id="ARBA00023228"/>
    </source>
</evidence>
<accession>A0A1B6MQB9</accession>
<dbReference type="PANTHER" id="PTHR11010:SF38">
    <property type="entry name" value="LYSOSOMAL PRO-X CARBOXYPEPTIDASE"/>
    <property type="match status" value="1"/>
</dbReference>
<evidence type="ECO:0000256" key="9">
    <source>
        <dbReference type="ARBA" id="ARBA00023157"/>
    </source>
</evidence>
<dbReference type="PANTHER" id="PTHR11010">
    <property type="entry name" value="PROTEASE S28 PRO-X CARBOXYPEPTIDASE-RELATED"/>
    <property type="match status" value="1"/>
</dbReference>
<dbReference type="GO" id="GO:0008239">
    <property type="term" value="F:dipeptidyl-peptidase activity"/>
    <property type="evidence" value="ECO:0007669"/>
    <property type="project" value="TreeGrafter"/>
</dbReference>
<dbReference type="GO" id="GO:0005764">
    <property type="term" value="C:lysosome"/>
    <property type="evidence" value="ECO:0007669"/>
    <property type="project" value="UniProtKB-SubCell"/>
</dbReference>